<name>A0A1J5PYA4_9ZZZZ</name>
<proteinExistence type="predicted"/>
<dbReference type="InterPro" id="IPR005804">
    <property type="entry name" value="FA_desaturase_dom"/>
</dbReference>
<feature type="domain" description="Fatty acid desaturase" evidence="2">
    <location>
        <begin position="2"/>
        <end position="184"/>
    </location>
</feature>
<keyword evidence="1" id="KW-0472">Membrane</keyword>
<dbReference type="GO" id="GO:0016491">
    <property type="term" value="F:oxidoreductase activity"/>
    <property type="evidence" value="ECO:0007669"/>
    <property type="project" value="UniProtKB-KW"/>
</dbReference>
<dbReference type="EMBL" id="MLJW01001979">
    <property type="protein sequence ID" value="OIQ76050.1"/>
    <property type="molecule type" value="Genomic_DNA"/>
</dbReference>
<dbReference type="Pfam" id="PF00487">
    <property type="entry name" value="FA_desaturase"/>
    <property type="match status" value="1"/>
</dbReference>
<keyword evidence="3" id="KW-0560">Oxidoreductase</keyword>
<protein>
    <submittedName>
        <fullName evidence="3">Fatty acid desaturase</fullName>
        <ecNumber evidence="3">1.14.19.-</ecNumber>
    </submittedName>
</protein>
<dbReference type="AlphaFoldDB" id="A0A1J5PYA4"/>
<keyword evidence="1" id="KW-1133">Transmembrane helix</keyword>
<evidence type="ECO:0000259" key="2">
    <source>
        <dbReference type="Pfam" id="PF00487"/>
    </source>
</evidence>
<sequence length="214" mass="24850">MGDVDTLTVAEYRARSAWGRLKYRMYRNPIVLFGLGPSYLFLLQNRLPVGLFHAGARYWISAMGTNLSIIVVLLTVAWFGGLAPIVLIYLPTVIGAASIGVWLFFVQHQFEETHWDQDKDWQLHEAALLGSSHYELPGVLRWFSANIGVHHVHHLYSRIPYYRLTEVLRDHRALAESQRMTIRESLRCVRFHLWDETQRRLLSFRAARELYGAI</sequence>
<accession>A0A1J5PYA4</accession>
<organism evidence="3">
    <name type="scientific">mine drainage metagenome</name>
    <dbReference type="NCBI Taxonomy" id="410659"/>
    <lineage>
        <taxon>unclassified sequences</taxon>
        <taxon>metagenomes</taxon>
        <taxon>ecological metagenomes</taxon>
    </lineage>
</organism>
<gene>
    <name evidence="3" type="primary">des</name>
    <name evidence="3" type="ORF">GALL_422700</name>
</gene>
<feature type="transmembrane region" description="Helical" evidence="1">
    <location>
        <begin position="86"/>
        <end position="105"/>
    </location>
</feature>
<reference evidence="3" key="1">
    <citation type="submission" date="2016-10" db="EMBL/GenBank/DDBJ databases">
        <title>Sequence of Gallionella enrichment culture.</title>
        <authorList>
            <person name="Poehlein A."/>
            <person name="Muehling M."/>
            <person name="Daniel R."/>
        </authorList>
    </citation>
    <scope>NUCLEOTIDE SEQUENCE</scope>
</reference>
<keyword evidence="1" id="KW-0812">Transmembrane</keyword>
<dbReference type="GO" id="GO:0006629">
    <property type="term" value="P:lipid metabolic process"/>
    <property type="evidence" value="ECO:0007669"/>
    <property type="project" value="InterPro"/>
</dbReference>
<dbReference type="EC" id="1.14.19.-" evidence="3"/>
<comment type="caution">
    <text evidence="3">The sequence shown here is derived from an EMBL/GenBank/DDBJ whole genome shotgun (WGS) entry which is preliminary data.</text>
</comment>
<feature type="transmembrane region" description="Helical" evidence="1">
    <location>
        <begin position="25"/>
        <end position="44"/>
    </location>
</feature>
<evidence type="ECO:0000256" key="1">
    <source>
        <dbReference type="SAM" id="Phobius"/>
    </source>
</evidence>
<evidence type="ECO:0000313" key="3">
    <source>
        <dbReference type="EMBL" id="OIQ76050.1"/>
    </source>
</evidence>
<feature type="transmembrane region" description="Helical" evidence="1">
    <location>
        <begin position="56"/>
        <end position="79"/>
    </location>
</feature>